<comment type="caution">
    <text evidence="2">The sequence shown here is derived from an EMBL/GenBank/DDBJ whole genome shotgun (WGS) entry which is preliminary data.</text>
</comment>
<proteinExistence type="predicted"/>
<dbReference type="AlphaFoldDB" id="A0AAD9FQL5"/>
<sequence length="797" mass="89114">MNAHSAGVPFPLQPHPDEAALDPYLLQTDLDEAITAAVELASEDDQLKLINEEDAQFVSRVRAPTGEEMWNMLMRRTEGVLQADLWATWRKALDRASSEQDIAHEAQVFDELDVRIQAIYHEVGHPYPGIVRPNGARNSPTGMLAFWAPMHDGRHVLHPATYTMSRYVLKGYVGGPRQFANDWVVPKISKTQHRNLPDGSSETRLARSLDLFTPETTAKSEARNAARQEIVRMGSENQDGAIAVAATSPSFRFLLGVSVRKQVFLKLEGIVAMRGLKMLADTIEIPISPLPHLGVPPGLTHSIPIRVVFRVDKSGKPVEILGVFMASPHASVGSYARAFRTADLFGKGHQLDAIANLAVVLSGGVVPERYVSSFTLEHWPIPRSDTRSMKKDLVLLAHQEKISGGTFEVTRSVLPADIAEWLDRSGYMPLESDPEDPRPLITRILSGLRRAEWARLAEDEKEARRQVWSRAQKARSKESWEESTQRSRETRAKWTEAQRNQAMTSQTGTLKKFWEEQTQEYRLAWGRSRSDGLKRFWASERVKKGLGDVKLSTEEPLGRVSTVDFVEYKVERGPETPHFRLIRTHSSPTPFDPANETRFVVRGGDWNKMIELERFSLAHTQRAAHVPESCTVSLEPWWCGNSNIMFTRPTIRMHGTGLSSVIICTGGKSGKGCTFCHSSPMPCVATKKIGKTANLRSEWECRPALGCRRLDELKGNEIVRKTPNRGPLSVLPIAGGGWVSDLAGQWMPGSRPDVRRWPIARILEPINKSQIPRELHLCHQRVLNGASIVGAVFAVEE</sequence>
<evidence type="ECO:0000313" key="2">
    <source>
        <dbReference type="EMBL" id="KAK1923667.1"/>
    </source>
</evidence>
<evidence type="ECO:0000313" key="3">
    <source>
        <dbReference type="Proteomes" id="UP001182556"/>
    </source>
</evidence>
<accession>A0AAD9FQL5</accession>
<reference evidence="2" key="1">
    <citation type="submission" date="2023-02" db="EMBL/GenBank/DDBJ databases">
        <title>Identification and recombinant expression of a fungal hydrolase from Papiliotrema laurentii that hydrolyzes apple cutin and clears colloidal polyester polyurethane.</title>
        <authorList>
            <consortium name="DOE Joint Genome Institute"/>
            <person name="Roman V.A."/>
            <person name="Bojanowski C."/>
            <person name="Crable B.R."/>
            <person name="Wagner D.N."/>
            <person name="Hung C.S."/>
            <person name="Nadeau L.J."/>
            <person name="Schratz L."/>
            <person name="Haridas S."/>
            <person name="Pangilinan J."/>
            <person name="Lipzen A."/>
            <person name="Na H."/>
            <person name="Yan M."/>
            <person name="Ng V."/>
            <person name="Grigoriev I.V."/>
            <person name="Spatafora J.W."/>
            <person name="Barlow D."/>
            <person name="Biffinger J."/>
            <person name="Kelley-Loughnane N."/>
            <person name="Varaljay V.A."/>
            <person name="Crookes-Goodson W.J."/>
        </authorList>
    </citation>
    <scope>NUCLEOTIDE SEQUENCE</scope>
    <source>
        <strain evidence="2">5307AH</strain>
    </source>
</reference>
<feature type="region of interest" description="Disordered" evidence="1">
    <location>
        <begin position="474"/>
        <end position="502"/>
    </location>
</feature>
<dbReference type="EMBL" id="JAODAN010000006">
    <property type="protein sequence ID" value="KAK1923667.1"/>
    <property type="molecule type" value="Genomic_DNA"/>
</dbReference>
<evidence type="ECO:0000256" key="1">
    <source>
        <dbReference type="SAM" id="MobiDB-lite"/>
    </source>
</evidence>
<dbReference type="Proteomes" id="UP001182556">
    <property type="component" value="Unassembled WGS sequence"/>
</dbReference>
<protein>
    <submittedName>
        <fullName evidence="2">Uncharacterized protein</fullName>
    </submittedName>
</protein>
<keyword evidence="3" id="KW-1185">Reference proteome</keyword>
<gene>
    <name evidence="2" type="ORF">DB88DRAFT_546756</name>
</gene>
<organism evidence="2 3">
    <name type="scientific">Papiliotrema laurentii</name>
    <name type="common">Cryptococcus laurentii</name>
    <dbReference type="NCBI Taxonomy" id="5418"/>
    <lineage>
        <taxon>Eukaryota</taxon>
        <taxon>Fungi</taxon>
        <taxon>Dikarya</taxon>
        <taxon>Basidiomycota</taxon>
        <taxon>Agaricomycotina</taxon>
        <taxon>Tremellomycetes</taxon>
        <taxon>Tremellales</taxon>
        <taxon>Rhynchogastremaceae</taxon>
        <taxon>Papiliotrema</taxon>
    </lineage>
</organism>
<feature type="compositionally biased region" description="Basic and acidic residues" evidence="1">
    <location>
        <begin position="475"/>
        <end position="496"/>
    </location>
</feature>
<name>A0AAD9FQL5_PAPLA</name>